<protein>
    <submittedName>
        <fullName evidence="1">Uncharacterized protein</fullName>
    </submittedName>
</protein>
<name>A0ABN9WL57_9DINO</name>
<proteinExistence type="predicted"/>
<evidence type="ECO:0000313" key="2">
    <source>
        <dbReference type="Proteomes" id="UP001189429"/>
    </source>
</evidence>
<feature type="non-terminal residue" evidence="1">
    <location>
        <position position="547"/>
    </location>
</feature>
<reference evidence="1" key="1">
    <citation type="submission" date="2023-10" db="EMBL/GenBank/DDBJ databases">
        <authorList>
            <person name="Chen Y."/>
            <person name="Shah S."/>
            <person name="Dougan E. K."/>
            <person name="Thang M."/>
            <person name="Chan C."/>
        </authorList>
    </citation>
    <scope>NUCLEOTIDE SEQUENCE [LARGE SCALE GENOMIC DNA]</scope>
</reference>
<comment type="caution">
    <text evidence="1">The sequence shown here is derived from an EMBL/GenBank/DDBJ whole genome shotgun (WGS) entry which is preliminary data.</text>
</comment>
<dbReference type="EMBL" id="CAUYUJ010018837">
    <property type="protein sequence ID" value="CAK0886687.1"/>
    <property type="molecule type" value="Genomic_DNA"/>
</dbReference>
<evidence type="ECO:0000313" key="1">
    <source>
        <dbReference type="EMBL" id="CAK0886687.1"/>
    </source>
</evidence>
<sequence>MNWSAKQKQQAHDIAVEVWTFLSATGSNCTRVVRLRKGRRGAAGPVFQIQLASLRAIGEAARRRAGDALAKVKMPYWPHGLMKSRASYNLGEDAEDIGRLDVLGYFGPDTQGLLTKPALSPPPGSEWPAAPPRATVNVERLEDWLVIAAKLAGLLTPIPSEQILPGASRVTPPIFYVAHASAHLRPLAGDAIALAPSPARVSISPGPPEIHPWSGDDQAGAFSMCRLPAPWLGNAASRAPAPGRVLGAAAKEVWHAMTALPMGWVYSAPIFQSIHRRVALLEEPGGAGMQTHMRQSYEKNGIPISRNRANQRQVLVTRTGVEVGGVAGRAANIRTNNAQLHVLTMRPLVRDRSLGNQLLIIVGRWVRPLEFRRPLLGVFNAIWEQIGTGKSPETALASWRVATCCCPSHPPTSGRWRWASRRALMRARTALACARPWEWLKGASDFLANLGDPETRGHRVAGYSGRRVVELPRDLKPGTAKDEPRILLVSLFDGIGGAAASPVRAGFVVGGHLGSEVDEGARRVLGSRWPGLIEFGHVGEIRDEQLE</sequence>
<accession>A0ABN9WL57</accession>
<gene>
    <name evidence="1" type="ORF">PCOR1329_LOCUS67976</name>
</gene>
<organism evidence="1 2">
    <name type="scientific">Prorocentrum cordatum</name>
    <dbReference type="NCBI Taxonomy" id="2364126"/>
    <lineage>
        <taxon>Eukaryota</taxon>
        <taxon>Sar</taxon>
        <taxon>Alveolata</taxon>
        <taxon>Dinophyceae</taxon>
        <taxon>Prorocentrales</taxon>
        <taxon>Prorocentraceae</taxon>
        <taxon>Prorocentrum</taxon>
    </lineage>
</organism>
<dbReference type="Proteomes" id="UP001189429">
    <property type="component" value="Unassembled WGS sequence"/>
</dbReference>
<keyword evidence="2" id="KW-1185">Reference proteome</keyword>